<feature type="domain" description="DUF5017" evidence="1">
    <location>
        <begin position="18"/>
        <end position="207"/>
    </location>
</feature>
<evidence type="ECO:0000313" key="3">
    <source>
        <dbReference type="Proteomes" id="UP000262954"/>
    </source>
</evidence>
<name>A0A354LZ08_9BACT</name>
<sequence length="348" mass="38812">MKIRNSIYILAVGAFLVSCNDLDVDDSVDFNVSLASDNTYEAGDPVVFNFDGNPDYITWWSGEEGHKYANRERTELPLEEIESVTLNFEAQARYGKVTNTLSLFVSDDFSGLSKDVTTDKVRVADFESDATLLSGNGELLESKFSNRTAASFDLMPYCISEDTHSISELTLAFHYKADFDGTSALKRWDFYSVAITTIYKNGNTTTLNLSDLGLQTFDRNPNTNPKHAQQGDPYFDNSSGSSSCTGVWDLRSSLTRVNSFMYLGGGTNETDYTNNADDWLFTKSLKFNTCDPDENSGVLKNINVRLPSYSYVYTQPGTYTVTFIAGNQNVYGSARTIKEVTFTIKEKE</sequence>
<dbReference type="InterPro" id="IPR032185">
    <property type="entry name" value="DUF5017"/>
</dbReference>
<proteinExistence type="predicted"/>
<dbReference type="AlphaFoldDB" id="A0A354LZ08"/>
<dbReference type="RefSeq" id="WP_270738663.1">
    <property type="nucleotide sequence ID" value="NZ_DBFJMN010000140.1"/>
</dbReference>
<dbReference type="Proteomes" id="UP000262954">
    <property type="component" value="Unassembled WGS sequence"/>
</dbReference>
<dbReference type="EMBL" id="DNWC01000012">
    <property type="protein sequence ID" value="HBJ07497.1"/>
    <property type="molecule type" value="Genomic_DNA"/>
</dbReference>
<organism evidence="2 3">
    <name type="scientific">Coprobacter fastidiosus</name>
    <dbReference type="NCBI Taxonomy" id="1099853"/>
    <lineage>
        <taxon>Bacteria</taxon>
        <taxon>Pseudomonadati</taxon>
        <taxon>Bacteroidota</taxon>
        <taxon>Bacteroidia</taxon>
        <taxon>Bacteroidales</taxon>
        <taxon>Barnesiellaceae</taxon>
        <taxon>Coprobacter</taxon>
    </lineage>
</organism>
<dbReference type="Pfam" id="PF16409">
    <property type="entry name" value="DUF5017"/>
    <property type="match status" value="1"/>
</dbReference>
<dbReference type="PROSITE" id="PS51257">
    <property type="entry name" value="PROKAR_LIPOPROTEIN"/>
    <property type="match status" value="1"/>
</dbReference>
<evidence type="ECO:0000259" key="1">
    <source>
        <dbReference type="Pfam" id="PF16409"/>
    </source>
</evidence>
<comment type="caution">
    <text evidence="2">The sequence shown here is derived from an EMBL/GenBank/DDBJ whole genome shotgun (WGS) entry which is preliminary data.</text>
</comment>
<gene>
    <name evidence="2" type="ORF">DDY73_00685</name>
</gene>
<accession>A0A354LZ08</accession>
<evidence type="ECO:0000313" key="2">
    <source>
        <dbReference type="EMBL" id="HBJ07497.1"/>
    </source>
</evidence>
<protein>
    <recommendedName>
        <fullName evidence="1">DUF5017 domain-containing protein</fullName>
    </recommendedName>
</protein>
<reference evidence="2 3" key="1">
    <citation type="journal article" date="2018" name="Nat. Biotechnol.">
        <title>A standardized bacterial taxonomy based on genome phylogeny substantially revises the tree of life.</title>
        <authorList>
            <person name="Parks D.H."/>
            <person name="Chuvochina M."/>
            <person name="Waite D.W."/>
            <person name="Rinke C."/>
            <person name="Skarshewski A."/>
            <person name="Chaumeil P.A."/>
            <person name="Hugenholtz P."/>
        </authorList>
    </citation>
    <scope>NUCLEOTIDE SEQUENCE [LARGE SCALE GENOMIC DNA]</scope>
    <source>
        <strain evidence="2">UBA11482</strain>
    </source>
</reference>